<proteinExistence type="predicted"/>
<sequence length="461" mass="53510">MEITSYCRLFVITTLFGLALSDTGVCDNENCAMESSQGNETRSRLLSRTKRFIVFPDGSSFQLVFCVQTMALIPIGDIFLYGNTAALAWNLPSDPKLFHIFKEHDKEMQRRGDIQKNIYYLDDKGKVLAKVPFRKPLIVNPAFAKRSVDDKVTFREKLKIKIDRMKMHEKQSKREFLNKEHLDKDSVDFHRKSRVELFEKIEKLMTTLGRNAPIFVTIAIVSSSTKCVLKLPKGTEFDYEQHKEYDKAHAKTDDCPTLYPGLFCAQNQGYLQVGDIVWFGNTAALAWQLPTDPKLFYFFKDHEKLYESHRRNDASKTIYYLDEAGKVLTKMPYKKRLIVNPAFAKRSIEEAYNGKNFSIVIKALHDSQKENDVLKKLDEDSITFHREGRKSLYEKLEKFLEGLGWRGRECVLRMLCETGRGKNEQGTFLEEIMRATLTLPQGQKFDTEYHNEYDEAHFTVK</sequence>
<dbReference type="AlphaFoldDB" id="A0AAJ6ZCN3"/>
<protein>
    <submittedName>
        <fullName evidence="2">Uncharacterized protein LOC106119259</fullName>
    </submittedName>
</protein>
<reference evidence="2" key="1">
    <citation type="submission" date="2025-08" db="UniProtKB">
        <authorList>
            <consortium name="RefSeq"/>
        </authorList>
    </citation>
    <scope>IDENTIFICATION</scope>
</reference>
<dbReference type="RefSeq" id="XP_013169629.1">
    <property type="nucleotide sequence ID" value="XM_013314175.1"/>
</dbReference>
<dbReference type="KEGG" id="pxu:106119259"/>
<accession>A0AAJ6ZCN3</accession>
<dbReference type="PANTHER" id="PTHR21398">
    <property type="entry name" value="AGAP007094-PA"/>
    <property type="match status" value="1"/>
</dbReference>
<dbReference type="PANTHER" id="PTHR21398:SF1">
    <property type="entry name" value="FI03705P"/>
    <property type="match status" value="1"/>
</dbReference>
<keyword evidence="1" id="KW-0732">Signal</keyword>
<evidence type="ECO:0000313" key="2">
    <source>
        <dbReference type="RefSeq" id="XP_013169629.1"/>
    </source>
</evidence>
<evidence type="ECO:0000256" key="1">
    <source>
        <dbReference type="SAM" id="SignalP"/>
    </source>
</evidence>
<name>A0AAJ6ZCN3_PAPXU</name>
<dbReference type="SMART" id="SM00718">
    <property type="entry name" value="DM4_12"/>
    <property type="match status" value="1"/>
</dbReference>
<feature type="chain" id="PRO_5042503835" evidence="1">
    <location>
        <begin position="22"/>
        <end position="461"/>
    </location>
</feature>
<dbReference type="GeneID" id="106119259"/>
<dbReference type="InterPro" id="IPR006631">
    <property type="entry name" value="DM4_12"/>
</dbReference>
<feature type="signal peptide" evidence="1">
    <location>
        <begin position="1"/>
        <end position="21"/>
    </location>
</feature>
<organism evidence="2">
    <name type="scientific">Papilio xuthus</name>
    <name type="common">Asian swallowtail butterfly</name>
    <dbReference type="NCBI Taxonomy" id="66420"/>
    <lineage>
        <taxon>Eukaryota</taxon>
        <taxon>Metazoa</taxon>
        <taxon>Ecdysozoa</taxon>
        <taxon>Arthropoda</taxon>
        <taxon>Hexapoda</taxon>
        <taxon>Insecta</taxon>
        <taxon>Pterygota</taxon>
        <taxon>Neoptera</taxon>
        <taxon>Endopterygota</taxon>
        <taxon>Lepidoptera</taxon>
        <taxon>Glossata</taxon>
        <taxon>Ditrysia</taxon>
        <taxon>Papilionoidea</taxon>
        <taxon>Papilionidae</taxon>
        <taxon>Papilioninae</taxon>
        <taxon>Papilio</taxon>
    </lineage>
</organism>
<gene>
    <name evidence="2" type="primary">LOC106119259</name>
</gene>
<dbReference type="Proteomes" id="UP000694872">
    <property type="component" value="Unplaced"/>
</dbReference>
<dbReference type="Pfam" id="PF07841">
    <property type="entry name" value="DM4_12"/>
    <property type="match status" value="1"/>
</dbReference>